<protein>
    <submittedName>
        <fullName evidence="1">Uncharacterized protein</fullName>
    </submittedName>
</protein>
<dbReference type="EnsemblPlants" id="AVESA.00010b.r2.4CG1295470.1">
    <property type="protein sequence ID" value="AVESA.00010b.r2.4CG1295470.1.CDS.1"/>
    <property type="gene ID" value="AVESA.00010b.r2.4CG1295470"/>
</dbReference>
<keyword evidence="2" id="KW-1185">Reference proteome</keyword>
<reference evidence="1" key="2">
    <citation type="submission" date="2025-09" db="UniProtKB">
        <authorList>
            <consortium name="EnsemblPlants"/>
        </authorList>
    </citation>
    <scope>IDENTIFICATION</scope>
</reference>
<reference evidence="1" key="1">
    <citation type="submission" date="2021-05" db="EMBL/GenBank/DDBJ databases">
        <authorList>
            <person name="Scholz U."/>
            <person name="Mascher M."/>
            <person name="Fiebig A."/>
        </authorList>
    </citation>
    <scope>NUCLEOTIDE SEQUENCE [LARGE SCALE GENOMIC DNA]</scope>
</reference>
<organism evidence="1 2">
    <name type="scientific">Avena sativa</name>
    <name type="common">Oat</name>
    <dbReference type="NCBI Taxonomy" id="4498"/>
    <lineage>
        <taxon>Eukaryota</taxon>
        <taxon>Viridiplantae</taxon>
        <taxon>Streptophyta</taxon>
        <taxon>Embryophyta</taxon>
        <taxon>Tracheophyta</taxon>
        <taxon>Spermatophyta</taxon>
        <taxon>Magnoliopsida</taxon>
        <taxon>Liliopsida</taxon>
        <taxon>Poales</taxon>
        <taxon>Poaceae</taxon>
        <taxon>BOP clade</taxon>
        <taxon>Pooideae</taxon>
        <taxon>Poodae</taxon>
        <taxon>Poeae</taxon>
        <taxon>Poeae Chloroplast Group 1 (Aveneae type)</taxon>
        <taxon>Aveninae</taxon>
        <taxon>Avena</taxon>
    </lineage>
</organism>
<accession>A0ACD5WXN0</accession>
<proteinExistence type="predicted"/>
<name>A0ACD5WXN0_AVESA</name>
<evidence type="ECO:0000313" key="1">
    <source>
        <dbReference type="EnsemblPlants" id="AVESA.00010b.r2.4CG1295470.1.CDS.1"/>
    </source>
</evidence>
<dbReference type="Proteomes" id="UP001732700">
    <property type="component" value="Chromosome 4C"/>
</dbReference>
<sequence length="142" mass="17059">MGCKCSKMGYQWKVGDGKKIKFWEDQWFGDSSLAIQYWELYMITNEQTITIAEAWDSTQLKITCRRCFNYEMLHKWYEILEVANTLHLNEEEDTILWNLQPNGIYTVRSLYVVVNFRCVRPEYVHAIWKIKVPPKIHFSFGY</sequence>
<evidence type="ECO:0000313" key="2">
    <source>
        <dbReference type="Proteomes" id="UP001732700"/>
    </source>
</evidence>